<feature type="transmembrane region" description="Helical" evidence="2">
    <location>
        <begin position="190"/>
        <end position="212"/>
    </location>
</feature>
<comment type="caution">
    <text evidence="4">The sequence shown here is derived from an EMBL/GenBank/DDBJ whole genome shotgun (WGS) entry which is preliminary data.</text>
</comment>
<keyword evidence="2" id="KW-0472">Membrane</keyword>
<accession>A0ABU0TSM7</accession>
<evidence type="ECO:0000313" key="4">
    <source>
        <dbReference type="EMBL" id="MDQ1122639.1"/>
    </source>
</evidence>
<protein>
    <recommendedName>
        <fullName evidence="3">CAAX prenyl protease 2/Lysostaphin resistance protein A-like domain-containing protein</fullName>
    </recommendedName>
</protein>
<dbReference type="Proteomes" id="UP001226691">
    <property type="component" value="Unassembled WGS sequence"/>
</dbReference>
<dbReference type="Pfam" id="PF02517">
    <property type="entry name" value="Rce1-like"/>
    <property type="match status" value="1"/>
</dbReference>
<feature type="transmembrane region" description="Helical" evidence="2">
    <location>
        <begin position="40"/>
        <end position="63"/>
    </location>
</feature>
<dbReference type="InterPro" id="IPR003675">
    <property type="entry name" value="Rce1/LyrA-like_dom"/>
</dbReference>
<sequence>MADSRIYLIAFVLTAGPGALMVATMLSSRFRVLSKLRLNSIYTVATLLIATTGLIEAGPVALLRPESTWLGAAAGVAAAPILGYLAVLADGKLTERFRRRSREQSTTAQATGTSRRASSGLTPLRVMPAGAARQLGVQRRQAAPRVPSSRISVSSQPRQQALLWLVLVAVGEELLYRGVFLGWAMLFPPLLAGFFLALGTAVFGLIHISFGWSQVVAKLPLAIIGVATTLAFGTPLCAVLVHVYFNVYYWRKRRFSALSAAATPWSA</sequence>
<keyword evidence="5" id="KW-1185">Reference proteome</keyword>
<gene>
    <name evidence="4" type="ORF">QE412_001212</name>
</gene>
<feature type="transmembrane region" description="Helical" evidence="2">
    <location>
        <begin position="69"/>
        <end position="89"/>
    </location>
</feature>
<reference evidence="4 5" key="1">
    <citation type="submission" date="2023-07" db="EMBL/GenBank/DDBJ databases">
        <title>Functional and genomic diversity of the sorghum phyllosphere microbiome.</title>
        <authorList>
            <person name="Shade A."/>
        </authorList>
    </citation>
    <scope>NUCLEOTIDE SEQUENCE [LARGE SCALE GENOMIC DNA]</scope>
    <source>
        <strain evidence="4 5">SORGH_AS_1207</strain>
    </source>
</reference>
<evidence type="ECO:0000256" key="1">
    <source>
        <dbReference type="SAM" id="MobiDB-lite"/>
    </source>
</evidence>
<feature type="transmembrane region" description="Helical" evidence="2">
    <location>
        <begin position="6"/>
        <end position="28"/>
    </location>
</feature>
<name>A0ABU0TSM7_MICTR</name>
<keyword evidence="2" id="KW-1133">Transmembrane helix</keyword>
<feature type="domain" description="CAAX prenyl protease 2/Lysostaphin resistance protein A-like" evidence="3">
    <location>
        <begin position="160"/>
        <end position="247"/>
    </location>
</feature>
<feature type="transmembrane region" description="Helical" evidence="2">
    <location>
        <begin position="219"/>
        <end position="245"/>
    </location>
</feature>
<evidence type="ECO:0000313" key="5">
    <source>
        <dbReference type="Proteomes" id="UP001226691"/>
    </source>
</evidence>
<keyword evidence="2" id="KW-0812">Transmembrane</keyword>
<organism evidence="4 5">
    <name type="scientific">Microbacterium trichothecenolyticum</name>
    <name type="common">Aureobacterium trichothecenolyticum</name>
    <dbReference type="NCBI Taxonomy" id="69370"/>
    <lineage>
        <taxon>Bacteria</taxon>
        <taxon>Bacillati</taxon>
        <taxon>Actinomycetota</taxon>
        <taxon>Actinomycetes</taxon>
        <taxon>Micrococcales</taxon>
        <taxon>Microbacteriaceae</taxon>
        <taxon>Microbacterium</taxon>
    </lineage>
</organism>
<evidence type="ECO:0000256" key="2">
    <source>
        <dbReference type="SAM" id="Phobius"/>
    </source>
</evidence>
<feature type="region of interest" description="Disordered" evidence="1">
    <location>
        <begin position="98"/>
        <end position="120"/>
    </location>
</feature>
<feature type="compositionally biased region" description="Polar residues" evidence="1">
    <location>
        <begin position="104"/>
        <end position="120"/>
    </location>
</feature>
<proteinExistence type="predicted"/>
<evidence type="ECO:0000259" key="3">
    <source>
        <dbReference type="Pfam" id="PF02517"/>
    </source>
</evidence>
<dbReference type="EMBL" id="JAUTBF010000001">
    <property type="protein sequence ID" value="MDQ1122639.1"/>
    <property type="molecule type" value="Genomic_DNA"/>
</dbReference>